<keyword evidence="2" id="KW-1133">Transmembrane helix</keyword>
<dbReference type="AlphaFoldDB" id="A0A7E4VAH1"/>
<dbReference type="GO" id="GO:0006644">
    <property type="term" value="P:phospholipid metabolic process"/>
    <property type="evidence" value="ECO:0007669"/>
    <property type="project" value="TreeGrafter"/>
</dbReference>
<reference evidence="3" key="1">
    <citation type="journal article" date="2013" name="Genetics">
        <title>The draft genome and transcriptome of Panagrellus redivivus are shaped by the harsh demands of a free-living lifestyle.</title>
        <authorList>
            <person name="Srinivasan J."/>
            <person name="Dillman A.R."/>
            <person name="Macchietto M.G."/>
            <person name="Heikkinen L."/>
            <person name="Lakso M."/>
            <person name="Fracchia K.M."/>
            <person name="Antoshechkin I."/>
            <person name="Mortazavi A."/>
            <person name="Wong G."/>
            <person name="Sternberg P.W."/>
        </authorList>
    </citation>
    <scope>NUCLEOTIDE SEQUENCE [LARGE SCALE GENOMIC DNA]</scope>
    <source>
        <strain evidence="3">MT8872</strain>
    </source>
</reference>
<proteinExistence type="predicted"/>
<feature type="compositionally biased region" description="Basic and acidic residues" evidence="1">
    <location>
        <begin position="118"/>
        <end position="131"/>
    </location>
</feature>
<sequence length="573" mass="63471">MAVSQFAMARINTSFTSFSTVLYIYLLLNLISPLPAEITSASTSTLNKTANSFHSQSVLVQGQPLQYFETPATITDSEEDHSHEVHVDDHVEDDDLNRGALSHGQEIKQAGPWPLPDPKNKVDEDRGRPDDSVSFIDKAFTSRRSFSCPKTKQDFVTGHDVGTLNPEDIGVIAAMGDNIVTGQGLWAKTEIEFRGAAFPIGGDASIDGLVTIPNILREFISNGHLIGVSHGMGSRNDLPPYQLNVAVPNANSGDLPEQATELVRRLEKMNDFGVKSKWTMVVVVIGTQELCYKCGQPNLEAMNEATDILNRGIHKAFVVVVGPLYVSLASQQSHNMLRSMCPCTRTISDKHVLQLYQLWENAINEVQNHANTVRRQTFGVLALPALTITSRYPSSLFAGNTTLLNRRGHNYAAKWLWNRLIAGPKYNLSDAILSRDKYFCPSVGCPYFRTTENYKYCTILRHVDATVEKIEEVKLGKKVKRTQRTLYMTAAVIVGVAFCTATIGCTVFYLMSKHQTHGRFDMMPVAEDGEYNKPRSYTTATTKEVTDRDSEQPLINNLSGSVLNVAALISDNE</sequence>
<dbReference type="GO" id="GO:0004620">
    <property type="term" value="F:phospholipase activity"/>
    <property type="evidence" value="ECO:0007669"/>
    <property type="project" value="InterPro"/>
</dbReference>
<accession>A0A7E4VAH1</accession>
<dbReference type="Proteomes" id="UP000492821">
    <property type="component" value="Unassembled WGS sequence"/>
</dbReference>
<dbReference type="PANTHER" id="PTHR21325:SF31">
    <property type="entry name" value="GH22081P-RELATED"/>
    <property type="match status" value="1"/>
</dbReference>
<keyword evidence="3" id="KW-1185">Reference proteome</keyword>
<feature type="transmembrane region" description="Helical" evidence="2">
    <location>
        <begin position="486"/>
        <end position="510"/>
    </location>
</feature>
<dbReference type="InterPro" id="IPR038885">
    <property type="entry name" value="PLB1"/>
</dbReference>
<keyword evidence="2" id="KW-0812">Transmembrane</keyword>
<reference evidence="4" key="2">
    <citation type="submission" date="2020-10" db="UniProtKB">
        <authorList>
            <consortium name="WormBaseParasite"/>
        </authorList>
    </citation>
    <scope>IDENTIFICATION</scope>
</reference>
<organism evidence="3 4">
    <name type="scientific">Panagrellus redivivus</name>
    <name type="common">Microworm</name>
    <dbReference type="NCBI Taxonomy" id="6233"/>
    <lineage>
        <taxon>Eukaryota</taxon>
        <taxon>Metazoa</taxon>
        <taxon>Ecdysozoa</taxon>
        <taxon>Nematoda</taxon>
        <taxon>Chromadorea</taxon>
        <taxon>Rhabditida</taxon>
        <taxon>Tylenchina</taxon>
        <taxon>Panagrolaimomorpha</taxon>
        <taxon>Panagrolaimoidea</taxon>
        <taxon>Panagrolaimidae</taxon>
        <taxon>Panagrellus</taxon>
    </lineage>
</organism>
<keyword evidence="2" id="KW-0472">Membrane</keyword>
<name>A0A7E4VAH1_PANRE</name>
<dbReference type="InterPro" id="IPR001087">
    <property type="entry name" value="GDSL"/>
</dbReference>
<evidence type="ECO:0000256" key="2">
    <source>
        <dbReference type="SAM" id="Phobius"/>
    </source>
</evidence>
<dbReference type="WBParaSite" id="Pan_g18525.t2">
    <property type="protein sequence ID" value="Pan_g18525.t2"/>
    <property type="gene ID" value="Pan_g18525"/>
</dbReference>
<dbReference type="Pfam" id="PF00657">
    <property type="entry name" value="Lipase_GDSL"/>
    <property type="match status" value="1"/>
</dbReference>
<evidence type="ECO:0000313" key="3">
    <source>
        <dbReference type="Proteomes" id="UP000492821"/>
    </source>
</evidence>
<dbReference type="PANTHER" id="PTHR21325">
    <property type="entry name" value="PHOSPHOLIPASE B, PLB1"/>
    <property type="match status" value="1"/>
</dbReference>
<evidence type="ECO:0000256" key="1">
    <source>
        <dbReference type="SAM" id="MobiDB-lite"/>
    </source>
</evidence>
<evidence type="ECO:0000313" key="4">
    <source>
        <dbReference type="WBParaSite" id="Pan_g18525.t2"/>
    </source>
</evidence>
<feature type="region of interest" description="Disordered" evidence="1">
    <location>
        <begin position="104"/>
        <end position="131"/>
    </location>
</feature>
<protein>
    <submittedName>
        <fullName evidence="4">Lipase_GDSL domain-containing protein</fullName>
    </submittedName>
</protein>